<keyword evidence="7" id="KW-0735">Signal-anchor</keyword>
<keyword evidence="5 12" id="KW-0808">Transferase</keyword>
<organism evidence="15 16">
    <name type="scientific">Candidula unifasciata</name>
    <dbReference type="NCBI Taxonomy" id="100452"/>
    <lineage>
        <taxon>Eukaryota</taxon>
        <taxon>Metazoa</taxon>
        <taxon>Spiralia</taxon>
        <taxon>Lophotrochozoa</taxon>
        <taxon>Mollusca</taxon>
        <taxon>Gastropoda</taxon>
        <taxon>Heterobranchia</taxon>
        <taxon>Euthyneura</taxon>
        <taxon>Panpulmonata</taxon>
        <taxon>Eupulmonata</taxon>
        <taxon>Stylommatophora</taxon>
        <taxon>Helicina</taxon>
        <taxon>Helicoidea</taxon>
        <taxon>Geomitridae</taxon>
        <taxon>Candidula</taxon>
    </lineage>
</organism>
<dbReference type="Pfam" id="PF17039">
    <property type="entry name" value="Glyco_tran_10_N"/>
    <property type="match status" value="1"/>
</dbReference>
<evidence type="ECO:0000256" key="2">
    <source>
        <dbReference type="ARBA" id="ARBA00004922"/>
    </source>
</evidence>
<proteinExistence type="inferred from homology"/>
<evidence type="ECO:0000256" key="1">
    <source>
        <dbReference type="ARBA" id="ARBA00004323"/>
    </source>
</evidence>
<dbReference type="EC" id="2.4.1.-" evidence="12"/>
<dbReference type="GO" id="GO:0032580">
    <property type="term" value="C:Golgi cisterna membrane"/>
    <property type="evidence" value="ECO:0007669"/>
    <property type="project" value="UniProtKB-SubCell"/>
</dbReference>
<evidence type="ECO:0000256" key="7">
    <source>
        <dbReference type="ARBA" id="ARBA00022968"/>
    </source>
</evidence>
<dbReference type="EMBL" id="CAJHNH020002847">
    <property type="protein sequence ID" value="CAG5127901.1"/>
    <property type="molecule type" value="Genomic_DNA"/>
</dbReference>
<evidence type="ECO:0000256" key="3">
    <source>
        <dbReference type="ARBA" id="ARBA00008919"/>
    </source>
</evidence>
<evidence type="ECO:0000259" key="14">
    <source>
        <dbReference type="Pfam" id="PF17039"/>
    </source>
</evidence>
<evidence type="ECO:0000259" key="13">
    <source>
        <dbReference type="Pfam" id="PF00852"/>
    </source>
</evidence>
<evidence type="ECO:0000256" key="11">
    <source>
        <dbReference type="ARBA" id="ARBA00023180"/>
    </source>
</evidence>
<evidence type="ECO:0000256" key="12">
    <source>
        <dbReference type="RuleBase" id="RU003832"/>
    </source>
</evidence>
<dbReference type="AlphaFoldDB" id="A0A8S3ZMR2"/>
<keyword evidence="4 12" id="KW-0328">Glycosyltransferase</keyword>
<keyword evidence="9 12" id="KW-0333">Golgi apparatus</keyword>
<keyword evidence="10" id="KW-0472">Membrane</keyword>
<evidence type="ECO:0000313" key="16">
    <source>
        <dbReference type="Proteomes" id="UP000678393"/>
    </source>
</evidence>
<dbReference type="InterPro" id="IPR031481">
    <property type="entry name" value="Glyco_tran_10_N"/>
</dbReference>
<evidence type="ECO:0000256" key="6">
    <source>
        <dbReference type="ARBA" id="ARBA00022692"/>
    </source>
</evidence>
<feature type="domain" description="Fucosyltransferase N-terminal" evidence="14">
    <location>
        <begin position="119"/>
        <end position="209"/>
    </location>
</feature>
<evidence type="ECO:0000256" key="4">
    <source>
        <dbReference type="ARBA" id="ARBA00022676"/>
    </source>
</evidence>
<keyword evidence="16" id="KW-1185">Reference proteome</keyword>
<evidence type="ECO:0000256" key="9">
    <source>
        <dbReference type="ARBA" id="ARBA00023034"/>
    </source>
</evidence>
<comment type="subcellular location">
    <subcellularLocation>
        <location evidence="1">Golgi apparatus membrane</location>
        <topology evidence="1">Single-pass type II membrane protein</topology>
    </subcellularLocation>
    <subcellularLocation>
        <location evidence="12">Golgi apparatus</location>
        <location evidence="12">Golgi stack membrane</location>
        <topology evidence="12">Single-pass type II membrane protein</topology>
    </subcellularLocation>
</comment>
<evidence type="ECO:0000256" key="8">
    <source>
        <dbReference type="ARBA" id="ARBA00022989"/>
    </source>
</evidence>
<feature type="domain" description="Fucosyltransferase C-terminal" evidence="13">
    <location>
        <begin position="230"/>
        <end position="402"/>
    </location>
</feature>
<dbReference type="PANTHER" id="PTHR48438">
    <property type="entry name" value="ALPHA-(1,3)-FUCOSYLTRANSFERASE C-RELATED"/>
    <property type="match status" value="1"/>
</dbReference>
<evidence type="ECO:0000256" key="5">
    <source>
        <dbReference type="ARBA" id="ARBA00022679"/>
    </source>
</evidence>
<dbReference type="GO" id="GO:0008417">
    <property type="term" value="F:fucosyltransferase activity"/>
    <property type="evidence" value="ECO:0007669"/>
    <property type="project" value="InterPro"/>
</dbReference>
<keyword evidence="6 12" id="KW-0812">Transmembrane</keyword>
<accession>A0A8S3ZMR2</accession>
<name>A0A8S3ZMR2_9EUPU</name>
<dbReference type="InterPro" id="IPR055270">
    <property type="entry name" value="Glyco_tran_10_C"/>
</dbReference>
<dbReference type="Proteomes" id="UP000678393">
    <property type="component" value="Unassembled WGS sequence"/>
</dbReference>
<dbReference type="Gene3D" id="3.40.50.11660">
    <property type="entry name" value="Glycosyl transferase family 10, C-terminal domain"/>
    <property type="match status" value="1"/>
</dbReference>
<dbReference type="SUPFAM" id="SSF53756">
    <property type="entry name" value="UDP-Glycosyltransferase/glycogen phosphorylase"/>
    <property type="match status" value="1"/>
</dbReference>
<evidence type="ECO:0000256" key="10">
    <source>
        <dbReference type="ARBA" id="ARBA00023136"/>
    </source>
</evidence>
<dbReference type="Pfam" id="PF00852">
    <property type="entry name" value="Glyco_transf_10"/>
    <property type="match status" value="1"/>
</dbReference>
<comment type="pathway">
    <text evidence="2">Protein modification; protein glycosylation.</text>
</comment>
<evidence type="ECO:0000313" key="15">
    <source>
        <dbReference type="EMBL" id="CAG5127901.1"/>
    </source>
</evidence>
<dbReference type="FunFam" id="3.40.50.11660:FF:000002">
    <property type="entry name" value="Alpha-(1,3)-fucosyltransferase"/>
    <property type="match status" value="1"/>
</dbReference>
<comment type="caution">
    <text evidence="15">The sequence shown here is derived from an EMBL/GenBank/DDBJ whole genome shotgun (WGS) entry which is preliminary data.</text>
</comment>
<protein>
    <recommendedName>
        <fullName evidence="12">Fucosyltransferase</fullName>
        <ecNumber evidence="12">2.4.1.-</ecNumber>
    </recommendedName>
</protein>
<dbReference type="OrthoDB" id="8057859at2759"/>
<dbReference type="InterPro" id="IPR001503">
    <property type="entry name" value="Glyco_trans_10"/>
</dbReference>
<comment type="similarity">
    <text evidence="3 12">Belongs to the glycosyltransferase 10 family.</text>
</comment>
<keyword evidence="8" id="KW-1133">Transmembrane helix</keyword>
<dbReference type="GO" id="GO:0000139">
    <property type="term" value="C:Golgi membrane"/>
    <property type="evidence" value="ECO:0007669"/>
    <property type="project" value="UniProtKB-SubCell"/>
</dbReference>
<gene>
    <name evidence="15" type="ORF">CUNI_LOCUS13459</name>
</gene>
<sequence length="414" mass="48072">MAVAFTYAGFESPKLLLPSTKDNSTTNESSFNHNDRESAYFFVKNNSTRLLTLKSDKTFSNETPEVFSTTTKMTFNTSLVVQCKESAYVQCIPQEVKILPKKVFNIVYLRRPVWVSVGSYNLASCHINRCVLSDGPVTHETDIVLVNGVGLRDNFKPPKRWPNQTYILANWEPPMHIHSDFLNNEQSPWNARIDLIMTYRLDADIFVPYSYLVFRPKPLEQRPDYYKIAQSKTKTAVWMVSKCSTPNRRLEYVKEMQKYIDVDIFGACGNPCPRSSSNCNNWTTTYKFYLSFENSHCKDYVTEKFFKLFQQNVHVIPVVRGGADYHTHFPNGTFINTAHFKTAKDLALHLKHLASDLETYSKYLEYKDLYVHTESIDHLCQFCSFLHIHKLPSSKAYNLKRWIDDNHCYNPTDI</sequence>
<keyword evidence="11" id="KW-0325">Glycoprotein</keyword>
<dbReference type="PANTHER" id="PTHR48438:SF1">
    <property type="entry name" value="ALPHA-(1,3)-FUCOSYLTRANSFERASE C-RELATED"/>
    <property type="match status" value="1"/>
</dbReference>
<reference evidence="15" key="1">
    <citation type="submission" date="2021-04" db="EMBL/GenBank/DDBJ databases">
        <authorList>
            <consortium name="Molecular Ecology Group"/>
        </authorList>
    </citation>
    <scope>NUCLEOTIDE SEQUENCE</scope>
</reference>
<dbReference type="InterPro" id="IPR038577">
    <property type="entry name" value="GT10-like_C_sf"/>
</dbReference>